<dbReference type="EMBL" id="OC986100">
    <property type="protein sequence ID" value="CAG4642755.1"/>
    <property type="molecule type" value="Genomic_DNA"/>
</dbReference>
<evidence type="ECO:0000256" key="1">
    <source>
        <dbReference type="ARBA" id="ARBA00004123"/>
    </source>
</evidence>
<feature type="zinc finger region" description="C3H1-type" evidence="12">
    <location>
        <begin position="98"/>
        <end position="125"/>
    </location>
</feature>
<dbReference type="Pfam" id="PF16543">
    <property type="entry name" value="DFRP_C"/>
    <property type="match status" value="1"/>
</dbReference>
<dbReference type="SUPFAM" id="SSF90229">
    <property type="entry name" value="CCCH zinc finger"/>
    <property type="match status" value="1"/>
</dbReference>
<keyword evidence="9 12" id="KW-0862">Zinc</keyword>
<name>A0A9N6WTV8_9CRUS</name>
<feature type="compositionally biased region" description="Basic and acidic residues" evidence="13">
    <location>
        <begin position="55"/>
        <end position="72"/>
    </location>
</feature>
<dbReference type="InterPro" id="IPR032378">
    <property type="entry name" value="ZC3H15/TMA46_C"/>
</dbReference>
<dbReference type="SMART" id="SM00356">
    <property type="entry name" value="ZnF_C3H1"/>
    <property type="match status" value="2"/>
</dbReference>
<evidence type="ECO:0000313" key="15">
    <source>
        <dbReference type="EMBL" id="CAG4642755.1"/>
    </source>
</evidence>
<organism evidence="15">
    <name type="scientific">Evadne anonyx</name>
    <dbReference type="NCBI Taxonomy" id="141404"/>
    <lineage>
        <taxon>Eukaryota</taxon>
        <taxon>Metazoa</taxon>
        <taxon>Ecdysozoa</taxon>
        <taxon>Arthropoda</taxon>
        <taxon>Crustacea</taxon>
        <taxon>Branchiopoda</taxon>
        <taxon>Diplostraca</taxon>
        <taxon>Cladocera</taxon>
        <taxon>Onychopoda</taxon>
        <taxon>Podonidae</taxon>
        <taxon>Evadne</taxon>
    </lineage>
</organism>
<feature type="zinc finger region" description="C3H1-type" evidence="12">
    <location>
        <begin position="172"/>
        <end position="209"/>
    </location>
</feature>
<evidence type="ECO:0000256" key="2">
    <source>
        <dbReference type="ARBA" id="ARBA00004496"/>
    </source>
</evidence>
<evidence type="ECO:0000259" key="14">
    <source>
        <dbReference type="PROSITE" id="PS50103"/>
    </source>
</evidence>
<keyword evidence="7" id="KW-0677">Repeat</keyword>
<protein>
    <recommendedName>
        <fullName evidence="4">Zinc finger CCCH domain-containing protein 15</fullName>
    </recommendedName>
</protein>
<evidence type="ECO:0000256" key="5">
    <source>
        <dbReference type="ARBA" id="ARBA00022490"/>
    </source>
</evidence>
<dbReference type="GO" id="GO:0002181">
    <property type="term" value="P:cytoplasmic translation"/>
    <property type="evidence" value="ECO:0007669"/>
    <property type="project" value="TreeGrafter"/>
</dbReference>
<dbReference type="FunFam" id="4.10.1000.10:FF:000050">
    <property type="entry name" value="AGAP008634-PA"/>
    <property type="match status" value="1"/>
</dbReference>
<dbReference type="GO" id="GO:0008270">
    <property type="term" value="F:zinc ion binding"/>
    <property type="evidence" value="ECO:0007669"/>
    <property type="project" value="UniProtKB-KW"/>
</dbReference>
<evidence type="ECO:0000256" key="6">
    <source>
        <dbReference type="ARBA" id="ARBA00022723"/>
    </source>
</evidence>
<feature type="domain" description="C3H1-type" evidence="14">
    <location>
        <begin position="172"/>
        <end position="209"/>
    </location>
</feature>
<dbReference type="Gene3D" id="6.20.400.10">
    <property type="match status" value="1"/>
</dbReference>
<proteinExistence type="inferred from homology"/>
<sequence length="417" mass="47998">MPPKGSSGASKKAEIKKKEKIIEDKTFGLKNKKGNKNQKFIQQVSQQVKSGGTAESRKAEEAKRIAKEKKEQDLKQKKEIADLFKPVQAVQKIEKGADPKSILCAFFKQGNCGKGDRCKFSHDLEIERKAEKRSLYCDVREEDKDGTSDDWTEEKLKEVIDKKHAESNKKKTKTEIICKYFLDAVENNKYGWFWQCPQGEGCIYRHALPPGFQLKKDKKKEEKKDEISLEDLIERERAALGHSQTKVTLVSFLAWKKRKLREKEESNTKENAKKKEAYKAGRSVGISGREMFTFNPEMAIDDNFDDGDEAFDTANLPCDNEHGEDPSMFVELNLEELLNSGLVDASLQSLKQETHFNFLFIYHVLMTNVFNGPLGGLSFRFYFNVFENKRNLLSFIREFHNPNIFDRLKLIKLLKGV</sequence>
<accession>A0A9N6WTV8</accession>
<feature type="domain" description="C3H1-type" evidence="14">
    <location>
        <begin position="98"/>
        <end position="125"/>
    </location>
</feature>
<evidence type="ECO:0000256" key="7">
    <source>
        <dbReference type="ARBA" id="ARBA00022737"/>
    </source>
</evidence>
<evidence type="ECO:0000256" key="12">
    <source>
        <dbReference type="PROSITE-ProRule" id="PRU00723"/>
    </source>
</evidence>
<reference evidence="15" key="1">
    <citation type="submission" date="2021-04" db="EMBL/GenBank/DDBJ databases">
        <authorList>
            <person name="Cornetti L."/>
        </authorList>
    </citation>
    <scope>NUCLEOTIDE SEQUENCE</scope>
</reference>
<dbReference type="GO" id="GO:0003729">
    <property type="term" value="F:mRNA binding"/>
    <property type="evidence" value="ECO:0007669"/>
    <property type="project" value="TreeGrafter"/>
</dbReference>
<dbReference type="GO" id="GO:0005634">
    <property type="term" value="C:nucleus"/>
    <property type="evidence" value="ECO:0007669"/>
    <property type="project" value="UniProtKB-SubCell"/>
</dbReference>
<evidence type="ECO:0000256" key="13">
    <source>
        <dbReference type="SAM" id="MobiDB-lite"/>
    </source>
</evidence>
<keyword evidence="8 12" id="KW-0863">Zinc-finger</keyword>
<dbReference type="InterPro" id="IPR036855">
    <property type="entry name" value="Znf_CCCH_sf"/>
</dbReference>
<keyword evidence="10" id="KW-0175">Coiled coil</keyword>
<evidence type="ECO:0000256" key="10">
    <source>
        <dbReference type="ARBA" id="ARBA00023054"/>
    </source>
</evidence>
<dbReference type="GO" id="GO:0005829">
    <property type="term" value="C:cytosol"/>
    <property type="evidence" value="ECO:0007669"/>
    <property type="project" value="TreeGrafter"/>
</dbReference>
<keyword evidence="11" id="KW-0539">Nucleus</keyword>
<dbReference type="PANTHER" id="PTHR12681:SF0">
    <property type="entry name" value="ZINC FINGER CCCH DOMAIN-CONTAINING PROTEIN 15"/>
    <property type="match status" value="1"/>
</dbReference>
<evidence type="ECO:0000256" key="11">
    <source>
        <dbReference type="ARBA" id="ARBA00023242"/>
    </source>
</evidence>
<evidence type="ECO:0000256" key="8">
    <source>
        <dbReference type="ARBA" id="ARBA00022771"/>
    </source>
</evidence>
<dbReference type="InterPro" id="IPR000571">
    <property type="entry name" value="Znf_CCCH"/>
</dbReference>
<evidence type="ECO:0000256" key="3">
    <source>
        <dbReference type="ARBA" id="ARBA00010043"/>
    </source>
</evidence>
<comment type="similarity">
    <text evidence="3">Belongs to the ZC3H15/TMA46 family.</text>
</comment>
<evidence type="ECO:0000256" key="9">
    <source>
        <dbReference type="ARBA" id="ARBA00022833"/>
    </source>
</evidence>
<evidence type="ECO:0000256" key="4">
    <source>
        <dbReference type="ARBA" id="ARBA00015073"/>
    </source>
</evidence>
<dbReference type="Gene3D" id="4.10.1000.10">
    <property type="entry name" value="Zinc finger, CCCH-type"/>
    <property type="match status" value="1"/>
</dbReference>
<keyword evidence="5" id="KW-0963">Cytoplasm</keyword>
<dbReference type="Pfam" id="PF00642">
    <property type="entry name" value="zf-CCCH"/>
    <property type="match status" value="1"/>
</dbReference>
<comment type="subcellular location">
    <subcellularLocation>
        <location evidence="2">Cytoplasm</location>
    </subcellularLocation>
    <subcellularLocation>
        <location evidence="1">Nucleus</location>
    </subcellularLocation>
</comment>
<keyword evidence="6 12" id="KW-0479">Metal-binding</keyword>
<gene>
    <name evidence="15" type="primary">EOG090X0C5B</name>
</gene>
<dbReference type="AlphaFoldDB" id="A0A9N6WTV8"/>
<feature type="region of interest" description="Disordered" evidence="13">
    <location>
        <begin position="45"/>
        <end position="72"/>
    </location>
</feature>
<dbReference type="PROSITE" id="PS50103">
    <property type="entry name" value="ZF_C3H1"/>
    <property type="match status" value="2"/>
</dbReference>
<dbReference type="PANTHER" id="PTHR12681">
    <property type="entry name" value="ZINC FINGER-CONTAINING PROTEIN P48ZNF"/>
    <property type="match status" value="1"/>
</dbReference>